<evidence type="ECO:0000313" key="11">
    <source>
        <dbReference type="Proteomes" id="UP001148838"/>
    </source>
</evidence>
<evidence type="ECO:0000313" key="10">
    <source>
        <dbReference type="EMBL" id="KAJ4436770.1"/>
    </source>
</evidence>
<gene>
    <name evidence="10" type="ORF">ANN_16902</name>
</gene>
<evidence type="ECO:0000256" key="3">
    <source>
        <dbReference type="ARBA" id="ARBA00012093"/>
    </source>
</evidence>
<dbReference type="PANTHER" id="PTHR48078:SF2">
    <property type="entry name" value="CATABOLIC L-SERINE_THREONINE DEHYDRATASE"/>
    <property type="match status" value="1"/>
</dbReference>
<dbReference type="InterPro" id="IPR036052">
    <property type="entry name" value="TrpB-like_PALP_sf"/>
</dbReference>
<evidence type="ECO:0000256" key="4">
    <source>
        <dbReference type="ARBA" id="ARBA00022898"/>
    </source>
</evidence>
<comment type="similarity">
    <text evidence="2">Belongs to the serine/threonine dehydratase family.</text>
</comment>
<sequence length="331" mass="35493">MNSHEHETPLHICTPLQYSKVFSKLLPDTPAVYMKMENCQPSGSFKIRGVGRLAQKSKERGCQRIIVSSGGNAGIAASHAAQALNIPCTVYMPQTAPPAARRLIKSNGAEIKIGGAVYDAAEKIAREEAKKPGVAYISPYDDPEVWEGHVSMIDELKEQLPSKPSAVVCSVGGGGLLIGVLHGLQKHGWEDVPVIAMETYGANCFSLSLKAKKIVALEEITSIATCLGARTVAQHLWDIVPNFNIISEVITDAQAAESCIRFADDEHVLVEPGCGATLAAVYCGVIEKLQNEGRLPALTTGPVVIIVCGGNGVSLSRLQEWSRRFNINIPE</sequence>
<proteinExistence type="inferred from homology"/>
<dbReference type="InterPro" id="IPR001926">
    <property type="entry name" value="TrpB-like_PALP"/>
</dbReference>
<comment type="catalytic activity">
    <reaction evidence="8">
        <text>L-serine = pyruvate + NH4(+)</text>
        <dbReference type="Rhea" id="RHEA:19169"/>
        <dbReference type="ChEBI" id="CHEBI:15361"/>
        <dbReference type="ChEBI" id="CHEBI:28938"/>
        <dbReference type="ChEBI" id="CHEBI:33384"/>
        <dbReference type="EC" id="4.3.1.17"/>
    </reaction>
</comment>
<organism evidence="10 11">
    <name type="scientific">Periplaneta americana</name>
    <name type="common">American cockroach</name>
    <name type="synonym">Blatta americana</name>
    <dbReference type="NCBI Taxonomy" id="6978"/>
    <lineage>
        <taxon>Eukaryota</taxon>
        <taxon>Metazoa</taxon>
        <taxon>Ecdysozoa</taxon>
        <taxon>Arthropoda</taxon>
        <taxon>Hexapoda</taxon>
        <taxon>Insecta</taxon>
        <taxon>Pterygota</taxon>
        <taxon>Neoptera</taxon>
        <taxon>Polyneoptera</taxon>
        <taxon>Dictyoptera</taxon>
        <taxon>Blattodea</taxon>
        <taxon>Blattoidea</taxon>
        <taxon>Blattidae</taxon>
        <taxon>Blattinae</taxon>
        <taxon>Periplaneta</taxon>
    </lineage>
</organism>
<dbReference type="Proteomes" id="UP001148838">
    <property type="component" value="Unassembled WGS sequence"/>
</dbReference>
<keyword evidence="4" id="KW-0663">Pyridoxal phosphate</keyword>
<comment type="caution">
    <text evidence="10">The sequence shown here is derived from an EMBL/GenBank/DDBJ whole genome shotgun (WGS) entry which is preliminary data.</text>
</comment>
<evidence type="ECO:0000256" key="1">
    <source>
        <dbReference type="ARBA" id="ARBA00001933"/>
    </source>
</evidence>
<feature type="domain" description="Tryptophan synthase beta chain-like PALP" evidence="9">
    <location>
        <begin position="10"/>
        <end position="309"/>
    </location>
</feature>
<evidence type="ECO:0000256" key="8">
    <source>
        <dbReference type="ARBA" id="ARBA00049406"/>
    </source>
</evidence>
<protein>
    <recommendedName>
        <fullName evidence="3">L-serine ammonia-lyase</fullName>
        <ecNumber evidence="3">4.3.1.17</ecNumber>
    </recommendedName>
    <alternativeName>
        <fullName evidence="6">L-serine deaminase</fullName>
    </alternativeName>
    <alternativeName>
        <fullName evidence="7">L-threonine dehydratase</fullName>
    </alternativeName>
</protein>
<reference evidence="10 11" key="1">
    <citation type="journal article" date="2022" name="Allergy">
        <title>Genome assembly and annotation of Periplaneta americana reveal a comprehensive cockroach allergen profile.</title>
        <authorList>
            <person name="Wang L."/>
            <person name="Xiong Q."/>
            <person name="Saelim N."/>
            <person name="Wang L."/>
            <person name="Nong W."/>
            <person name="Wan A.T."/>
            <person name="Shi M."/>
            <person name="Liu X."/>
            <person name="Cao Q."/>
            <person name="Hui J.H.L."/>
            <person name="Sookrung N."/>
            <person name="Leung T.F."/>
            <person name="Tungtrongchitr A."/>
            <person name="Tsui S.K.W."/>
        </authorList>
    </citation>
    <scope>NUCLEOTIDE SEQUENCE [LARGE SCALE GENOMIC DNA]</scope>
    <source>
        <strain evidence="10">PWHHKU_190912</strain>
    </source>
</reference>
<dbReference type="InterPro" id="IPR000634">
    <property type="entry name" value="Ser/Thr_deHydtase_PyrdxlP-BS"/>
</dbReference>
<keyword evidence="11" id="KW-1185">Reference proteome</keyword>
<dbReference type="Gene3D" id="3.40.50.1100">
    <property type="match status" value="2"/>
</dbReference>
<evidence type="ECO:0000259" key="9">
    <source>
        <dbReference type="Pfam" id="PF00291"/>
    </source>
</evidence>
<dbReference type="EC" id="4.3.1.17" evidence="3"/>
<evidence type="ECO:0000256" key="7">
    <source>
        <dbReference type="ARBA" id="ARBA00042605"/>
    </source>
</evidence>
<evidence type="ECO:0000256" key="5">
    <source>
        <dbReference type="ARBA" id="ARBA00023239"/>
    </source>
</evidence>
<comment type="cofactor">
    <cofactor evidence="1">
        <name>pyridoxal 5'-phosphate</name>
        <dbReference type="ChEBI" id="CHEBI:597326"/>
    </cofactor>
</comment>
<dbReference type="PANTHER" id="PTHR48078">
    <property type="entry name" value="THREONINE DEHYDRATASE, MITOCHONDRIAL-RELATED"/>
    <property type="match status" value="1"/>
</dbReference>
<dbReference type="EMBL" id="JAJSOF020000021">
    <property type="protein sequence ID" value="KAJ4436770.1"/>
    <property type="molecule type" value="Genomic_DNA"/>
</dbReference>
<dbReference type="PROSITE" id="PS00165">
    <property type="entry name" value="DEHYDRATASE_SER_THR"/>
    <property type="match status" value="1"/>
</dbReference>
<evidence type="ECO:0000256" key="2">
    <source>
        <dbReference type="ARBA" id="ARBA00010869"/>
    </source>
</evidence>
<accession>A0ABQ8STJ3</accession>
<name>A0ABQ8STJ3_PERAM</name>
<dbReference type="Pfam" id="PF00291">
    <property type="entry name" value="PALP"/>
    <property type="match status" value="1"/>
</dbReference>
<evidence type="ECO:0000256" key="6">
    <source>
        <dbReference type="ARBA" id="ARBA00041766"/>
    </source>
</evidence>
<dbReference type="InterPro" id="IPR050147">
    <property type="entry name" value="Ser/Thr_Dehydratase"/>
</dbReference>
<dbReference type="SUPFAM" id="SSF53686">
    <property type="entry name" value="Tryptophan synthase beta subunit-like PLP-dependent enzymes"/>
    <property type="match status" value="1"/>
</dbReference>
<keyword evidence="5" id="KW-0456">Lyase</keyword>